<reference evidence="2" key="1">
    <citation type="submission" date="2023-08" db="EMBL/GenBank/DDBJ databases">
        <authorList>
            <person name="Chen Y."/>
            <person name="Shah S."/>
            <person name="Dougan E. K."/>
            <person name="Thang M."/>
            <person name="Chan C."/>
        </authorList>
    </citation>
    <scope>NUCLEOTIDE SEQUENCE</scope>
</reference>
<evidence type="ECO:0008006" key="4">
    <source>
        <dbReference type="Google" id="ProtNLM"/>
    </source>
</evidence>
<dbReference type="AlphaFoldDB" id="A0AA36IZ92"/>
<feature type="compositionally biased region" description="Basic and acidic residues" evidence="1">
    <location>
        <begin position="263"/>
        <end position="281"/>
    </location>
</feature>
<evidence type="ECO:0000313" key="3">
    <source>
        <dbReference type="Proteomes" id="UP001178507"/>
    </source>
</evidence>
<dbReference type="Proteomes" id="UP001178507">
    <property type="component" value="Unassembled WGS sequence"/>
</dbReference>
<proteinExistence type="predicted"/>
<evidence type="ECO:0000313" key="2">
    <source>
        <dbReference type="EMBL" id="CAJ1396224.1"/>
    </source>
</evidence>
<feature type="region of interest" description="Disordered" evidence="1">
    <location>
        <begin position="263"/>
        <end position="312"/>
    </location>
</feature>
<evidence type="ECO:0000256" key="1">
    <source>
        <dbReference type="SAM" id="MobiDB-lite"/>
    </source>
</evidence>
<organism evidence="2 3">
    <name type="scientific">Effrenium voratum</name>
    <dbReference type="NCBI Taxonomy" id="2562239"/>
    <lineage>
        <taxon>Eukaryota</taxon>
        <taxon>Sar</taxon>
        <taxon>Alveolata</taxon>
        <taxon>Dinophyceae</taxon>
        <taxon>Suessiales</taxon>
        <taxon>Symbiodiniaceae</taxon>
        <taxon>Effrenium</taxon>
    </lineage>
</organism>
<dbReference type="EMBL" id="CAUJNA010003222">
    <property type="protein sequence ID" value="CAJ1396224.1"/>
    <property type="molecule type" value="Genomic_DNA"/>
</dbReference>
<keyword evidence="3" id="KW-1185">Reference proteome</keyword>
<dbReference type="Gene3D" id="1.20.5.340">
    <property type="match status" value="1"/>
</dbReference>
<comment type="caution">
    <text evidence="2">The sequence shown here is derived from an EMBL/GenBank/DDBJ whole genome shotgun (WGS) entry which is preliminary data.</text>
</comment>
<sequence length="312" mass="34908">MAVPPLQLPILKDSKEDSLCGEVQYRLGGQFWPAKCIARLHGDLLLIQRAGKQQAAVALHGASVELRAQGTVCIEAPGSPLLALRLETEEEAERWWKELKKAAHRAKGFKDLVSSGNVPLMLSPRSEAEWNEAEQRMERLRLQLAAEQNAKVEIEDRFGETLAAQEAEKEARKTEEELRQEAQQKAEDLQKQLEALSEQFTATASEKDMAHVQVNQMKTEAEQLEQELKALQAELSETGTRLAQVEGKNAGLQDRTKLLEEALENEQEKRVQSEAKVRELQQKQSLESAKLAEAWAWGRNASPGKRGQAMTS</sequence>
<gene>
    <name evidence="2" type="ORF">EVOR1521_LOCUS20492</name>
</gene>
<protein>
    <recommendedName>
        <fullName evidence="4">PH domain-containing protein</fullName>
    </recommendedName>
</protein>
<accession>A0AA36IZ92</accession>
<name>A0AA36IZ92_9DINO</name>